<dbReference type="PANTHER" id="PTHR43471">
    <property type="entry name" value="ABC TRANSPORTER PERMEASE"/>
    <property type="match status" value="1"/>
</dbReference>
<dbReference type="InterPro" id="IPR013525">
    <property type="entry name" value="ABC2_TM"/>
</dbReference>
<dbReference type="GO" id="GO:0016020">
    <property type="term" value="C:membrane"/>
    <property type="evidence" value="ECO:0007669"/>
    <property type="project" value="UniProtKB-SubCell"/>
</dbReference>
<feature type="transmembrane region" description="Helical" evidence="5">
    <location>
        <begin position="355"/>
        <end position="374"/>
    </location>
</feature>
<feature type="transmembrane region" description="Helical" evidence="5">
    <location>
        <begin position="26"/>
        <end position="45"/>
    </location>
</feature>
<accession>A0AAU7DVX2</accession>
<dbReference type="Pfam" id="PF12698">
    <property type="entry name" value="ABC2_membrane_3"/>
    <property type="match status" value="1"/>
</dbReference>
<evidence type="ECO:0000313" key="7">
    <source>
        <dbReference type="EMBL" id="XBH21865.1"/>
    </source>
</evidence>
<name>A0AAU7DVX2_9MICO</name>
<organism evidence="7">
    <name type="scientific">Jonesiaceae bacterium BS-20</name>
    <dbReference type="NCBI Taxonomy" id="3120821"/>
    <lineage>
        <taxon>Bacteria</taxon>
        <taxon>Bacillati</taxon>
        <taxon>Actinomycetota</taxon>
        <taxon>Actinomycetes</taxon>
        <taxon>Micrococcales</taxon>
        <taxon>Jonesiaceae</taxon>
    </lineage>
</organism>
<evidence type="ECO:0000256" key="2">
    <source>
        <dbReference type="ARBA" id="ARBA00022692"/>
    </source>
</evidence>
<feature type="transmembrane region" description="Helical" evidence="5">
    <location>
        <begin position="266"/>
        <end position="290"/>
    </location>
</feature>
<gene>
    <name evidence="7" type="ORF">V5R04_01150</name>
</gene>
<dbReference type="EMBL" id="CP146203">
    <property type="protein sequence ID" value="XBH21865.1"/>
    <property type="molecule type" value="Genomic_DNA"/>
</dbReference>
<protein>
    <submittedName>
        <fullName evidence="7">ABC transporter permease</fullName>
    </submittedName>
</protein>
<keyword evidence="3 5" id="KW-1133">Transmembrane helix</keyword>
<evidence type="ECO:0000256" key="3">
    <source>
        <dbReference type="ARBA" id="ARBA00022989"/>
    </source>
</evidence>
<evidence type="ECO:0000256" key="1">
    <source>
        <dbReference type="ARBA" id="ARBA00004141"/>
    </source>
</evidence>
<feature type="transmembrane region" description="Helical" evidence="5">
    <location>
        <begin position="296"/>
        <end position="318"/>
    </location>
</feature>
<feature type="domain" description="ABC-2 type transporter transmembrane" evidence="6">
    <location>
        <begin position="25"/>
        <end position="373"/>
    </location>
</feature>
<keyword evidence="2 5" id="KW-0812">Transmembrane</keyword>
<comment type="subcellular location">
    <subcellularLocation>
        <location evidence="1">Membrane</location>
        <topology evidence="1">Multi-pass membrane protein</topology>
    </subcellularLocation>
</comment>
<keyword evidence="4 5" id="KW-0472">Membrane</keyword>
<evidence type="ECO:0000256" key="4">
    <source>
        <dbReference type="ARBA" id="ARBA00023136"/>
    </source>
</evidence>
<reference evidence="7" key="1">
    <citation type="submission" date="2024-02" db="EMBL/GenBank/DDBJ databases">
        <title>Tomenella chthoni gen. nov. sp. nov., a member of the family Jonesiaceae isolated from bat guano.</title>
        <authorList>
            <person name="Miller S.L."/>
            <person name="King J."/>
            <person name="Sankaranarayanan K."/>
            <person name="Lawson P.A."/>
        </authorList>
    </citation>
    <scope>NUCLEOTIDE SEQUENCE</scope>
    <source>
        <strain evidence="7">BS-20</strain>
    </source>
</reference>
<dbReference type="AlphaFoldDB" id="A0AAU7DVX2"/>
<evidence type="ECO:0000259" key="6">
    <source>
        <dbReference type="Pfam" id="PF12698"/>
    </source>
</evidence>
<sequence length="397" mass="41474">MQKMTAAQTVLLVAGRELKVSLRAKGTIITTAIMVAAIIGGLFLIKFLGSAPTSTFGALDDTQEVAQISAQTLESQGIEAQVISYTSVEEGRAAVEAGDIEGLIVRTGNDITLDVNESADPQLLTAITGAAQQDGVKNLATQYGSEVVTAVTDVFTNPIAVNVLNPPTELDGSQMAVGFIVGFLLYLGIFGGGMAVAQGVVEEKSSRVVEILLASIKPWQLLAGKVIGIGLSSLIQVATYVIAAVVTATALGITKDFSFDIASVGVWVLIWFLIGYLVYALIFAALGALVSRQEDLGTVIMLPMMLVVIAYLIGVSVAPNAPDSLIVQIASYVPFTSPIVMPIRSAYGVASTPEVMAAIGIGLVTIPLLLWLCAKIYSNGVRRSGAKIKLKDALKAS</sequence>
<dbReference type="PANTHER" id="PTHR43471:SF3">
    <property type="entry name" value="ABC TRANSPORTER PERMEASE PROTEIN NATB"/>
    <property type="match status" value="1"/>
</dbReference>
<evidence type="ECO:0000256" key="5">
    <source>
        <dbReference type="SAM" id="Phobius"/>
    </source>
</evidence>
<feature type="transmembrane region" description="Helical" evidence="5">
    <location>
        <begin position="176"/>
        <end position="201"/>
    </location>
</feature>
<proteinExistence type="predicted"/>
<dbReference type="GO" id="GO:0140359">
    <property type="term" value="F:ABC-type transporter activity"/>
    <property type="evidence" value="ECO:0007669"/>
    <property type="project" value="InterPro"/>
</dbReference>
<feature type="transmembrane region" description="Helical" evidence="5">
    <location>
        <begin position="221"/>
        <end position="254"/>
    </location>
</feature>